<keyword evidence="10" id="KW-1185">Reference proteome</keyword>
<dbReference type="PANTHER" id="PTHR11748">
    <property type="entry name" value="D-LACTATE DEHYDROGENASE"/>
    <property type="match status" value="1"/>
</dbReference>
<dbReference type="InterPro" id="IPR016171">
    <property type="entry name" value="Vanillyl_alc_oxidase_C-sub2"/>
</dbReference>
<dbReference type="RefSeq" id="WP_367721998.1">
    <property type="nucleotide sequence ID" value="NZ_JBFOCH010000021.1"/>
</dbReference>
<dbReference type="InterPro" id="IPR016169">
    <property type="entry name" value="FAD-bd_PCMH_sub2"/>
</dbReference>
<dbReference type="PROSITE" id="PS51387">
    <property type="entry name" value="FAD_PCMH"/>
    <property type="match status" value="1"/>
</dbReference>
<evidence type="ECO:0000256" key="7">
    <source>
        <dbReference type="ARBA" id="ARBA00038897"/>
    </source>
</evidence>
<evidence type="ECO:0000313" key="10">
    <source>
        <dbReference type="Proteomes" id="UP001556196"/>
    </source>
</evidence>
<feature type="domain" description="FAD-binding PCMH-type" evidence="8">
    <location>
        <begin position="49"/>
        <end position="226"/>
    </location>
</feature>
<keyword evidence="5" id="KW-0809">Transit peptide</keyword>
<dbReference type="SUPFAM" id="SSF55103">
    <property type="entry name" value="FAD-linked oxidases, C-terminal domain"/>
    <property type="match status" value="1"/>
</dbReference>
<dbReference type="InterPro" id="IPR006094">
    <property type="entry name" value="Oxid_FAD_bind_N"/>
</dbReference>
<reference evidence="9 10" key="1">
    <citation type="submission" date="2024-06" db="EMBL/GenBank/DDBJ databases">
        <authorList>
            <person name="Tuo L."/>
        </authorList>
    </citation>
    <scope>NUCLEOTIDE SEQUENCE [LARGE SCALE GENOMIC DNA]</scope>
    <source>
        <strain evidence="9 10">ZMM04-5</strain>
    </source>
</reference>
<sequence>MALKDLNAVERNEAGIATVLGILKQRFGERFQTGRAIREQHAHTTTYIPVQAPDGVAFAETAEEVQEIVRACAEHRVPVIAFGAGTSLEGAVNAPGGGISIDMSRMNRVIAVNPQDLDCTVEPGITRHELNDYLRDTGLFFPIDPGANASLGGMAATRASGTNAVRYGTMRDNVLSLTAVLADGRTITTGKRAKKSSAGYDLTRLMVGSEGTLGVITSLTLKLAGIPQAISGGVCPFPTVDQACEAVIATIQMGIPVARIELVNALQMRAMIAYSKLDYPESPCLFLEFHGSDAGVAEQAESFGEIAAEFGGGPFIWTSVAEERNKLWKARHDAYWASLGLRPGSRGLSTDVCVPISRLAECIVETEADIAELGLIAPIVGHVGDGNFHTLVLMDPADPRDIELAEEFVARLNARALRMDGTCTGEHGIGQGKIGFIEEEIGTNGVDVMRSIKAALDPDNILNPGKIWPARGG</sequence>
<dbReference type="InterPro" id="IPR016164">
    <property type="entry name" value="FAD-linked_Oxase-like_C"/>
</dbReference>
<dbReference type="EC" id="1.1.2.4" evidence="7"/>
<dbReference type="Gene3D" id="1.10.45.10">
    <property type="entry name" value="Vanillyl-alcohol Oxidase, Chain A, domain 4"/>
    <property type="match status" value="1"/>
</dbReference>
<dbReference type="InterPro" id="IPR004113">
    <property type="entry name" value="FAD-bd_oxidored_4_C"/>
</dbReference>
<dbReference type="Pfam" id="PF02913">
    <property type="entry name" value="FAD-oxidase_C"/>
    <property type="match status" value="1"/>
</dbReference>
<protein>
    <recommendedName>
        <fullName evidence="7">D-lactate dehydrogenase (cytochrome)</fullName>
        <ecNumber evidence="7">1.1.2.4</ecNumber>
    </recommendedName>
</protein>
<accession>A0ABV3QWA7</accession>
<dbReference type="Pfam" id="PF01565">
    <property type="entry name" value="FAD_binding_4"/>
    <property type="match status" value="1"/>
</dbReference>
<organism evidence="9 10">
    <name type="scientific">Mesorhizobium marinum</name>
    <dbReference type="NCBI Taxonomy" id="3228790"/>
    <lineage>
        <taxon>Bacteria</taxon>
        <taxon>Pseudomonadati</taxon>
        <taxon>Pseudomonadota</taxon>
        <taxon>Alphaproteobacteria</taxon>
        <taxon>Hyphomicrobiales</taxon>
        <taxon>Phyllobacteriaceae</taxon>
        <taxon>Mesorhizobium</taxon>
    </lineage>
</organism>
<dbReference type="PANTHER" id="PTHR11748:SF111">
    <property type="entry name" value="D-LACTATE DEHYDROGENASE, MITOCHONDRIAL-RELATED"/>
    <property type="match status" value="1"/>
</dbReference>
<dbReference type="SUPFAM" id="SSF56176">
    <property type="entry name" value="FAD-binding/transporter-associated domain-like"/>
    <property type="match status" value="1"/>
</dbReference>
<keyword evidence="3" id="KW-0285">Flavoprotein</keyword>
<gene>
    <name evidence="9" type="ORF">ABUE31_02940</name>
</gene>
<dbReference type="EMBL" id="JBFOCI010000001">
    <property type="protein sequence ID" value="MEW9804942.1"/>
    <property type="molecule type" value="Genomic_DNA"/>
</dbReference>
<dbReference type="InterPro" id="IPR036318">
    <property type="entry name" value="FAD-bd_PCMH-like_sf"/>
</dbReference>
<evidence type="ECO:0000256" key="5">
    <source>
        <dbReference type="ARBA" id="ARBA00022946"/>
    </source>
</evidence>
<comment type="caution">
    <text evidence="9">The sequence shown here is derived from an EMBL/GenBank/DDBJ whole genome shotgun (WGS) entry which is preliminary data.</text>
</comment>
<dbReference type="InterPro" id="IPR016166">
    <property type="entry name" value="FAD-bd_PCMH"/>
</dbReference>
<evidence type="ECO:0000313" key="9">
    <source>
        <dbReference type="EMBL" id="MEW9804942.1"/>
    </source>
</evidence>
<keyword evidence="6" id="KW-0560">Oxidoreductase</keyword>
<dbReference type="Gene3D" id="3.30.70.2740">
    <property type="match status" value="1"/>
</dbReference>
<keyword evidence="4" id="KW-0274">FAD</keyword>
<evidence type="ECO:0000256" key="2">
    <source>
        <dbReference type="ARBA" id="ARBA00008000"/>
    </source>
</evidence>
<evidence type="ECO:0000256" key="3">
    <source>
        <dbReference type="ARBA" id="ARBA00022630"/>
    </source>
</evidence>
<proteinExistence type="inferred from homology"/>
<evidence type="ECO:0000259" key="8">
    <source>
        <dbReference type="PROSITE" id="PS51387"/>
    </source>
</evidence>
<dbReference type="Proteomes" id="UP001556196">
    <property type="component" value="Unassembled WGS sequence"/>
</dbReference>
<evidence type="ECO:0000256" key="1">
    <source>
        <dbReference type="ARBA" id="ARBA00001974"/>
    </source>
</evidence>
<comment type="similarity">
    <text evidence="2">Belongs to the FAD-binding oxidoreductase/transferase type 4 family.</text>
</comment>
<evidence type="ECO:0000256" key="4">
    <source>
        <dbReference type="ARBA" id="ARBA00022827"/>
    </source>
</evidence>
<evidence type="ECO:0000256" key="6">
    <source>
        <dbReference type="ARBA" id="ARBA00023002"/>
    </source>
</evidence>
<dbReference type="Gene3D" id="3.30.465.10">
    <property type="match status" value="1"/>
</dbReference>
<name>A0ABV3QWA7_9HYPH</name>
<comment type="cofactor">
    <cofactor evidence="1">
        <name>FAD</name>
        <dbReference type="ChEBI" id="CHEBI:57692"/>
    </cofactor>
</comment>